<dbReference type="CDD" id="cd07100">
    <property type="entry name" value="ALDH_SSADH1_GabD1"/>
    <property type="match status" value="1"/>
</dbReference>
<dbReference type="Gene3D" id="3.40.605.10">
    <property type="entry name" value="Aldehyde Dehydrogenase, Chain A, domain 1"/>
    <property type="match status" value="1"/>
</dbReference>
<evidence type="ECO:0000259" key="4">
    <source>
        <dbReference type="Pfam" id="PF00171"/>
    </source>
</evidence>
<dbReference type="InterPro" id="IPR016161">
    <property type="entry name" value="Ald_DH/histidinol_DH"/>
</dbReference>
<dbReference type="InterPro" id="IPR016163">
    <property type="entry name" value="Ald_DH_C"/>
</dbReference>
<evidence type="ECO:0000256" key="3">
    <source>
        <dbReference type="ARBA" id="ARBA00023002"/>
    </source>
</evidence>
<dbReference type="FunFam" id="3.40.605.10:FF:000012">
    <property type="entry name" value="NAD-dependent succinate-semialdehyde dehydrogenase"/>
    <property type="match status" value="1"/>
</dbReference>
<dbReference type="InterPro" id="IPR016162">
    <property type="entry name" value="Ald_DH_N"/>
</dbReference>
<dbReference type="GO" id="GO:0004030">
    <property type="term" value="F:aldehyde dehydrogenase [NAD(P)+] activity"/>
    <property type="evidence" value="ECO:0007669"/>
    <property type="project" value="InterPro"/>
</dbReference>
<dbReference type="PANTHER" id="PTHR43217:SF1">
    <property type="entry name" value="SUCCINATE SEMIALDEHYDE DEHYDROGENASE [NAD(P)+] SAD"/>
    <property type="match status" value="1"/>
</dbReference>
<keyword evidence="3" id="KW-0560">Oxidoreductase</keyword>
<feature type="domain" description="Aldehyde dehydrogenase" evidence="4">
    <location>
        <begin position="3"/>
        <end position="460"/>
    </location>
</feature>
<dbReference type="AlphaFoldDB" id="A0A0C1Y6U8"/>
<evidence type="ECO:0000256" key="2">
    <source>
        <dbReference type="ARBA" id="ARBA00022857"/>
    </source>
</evidence>
<dbReference type="InterPro" id="IPR015590">
    <property type="entry name" value="Aldehyde_DH_dom"/>
</dbReference>
<evidence type="ECO:0000313" key="5">
    <source>
        <dbReference type="EMBL" id="NEV69477.1"/>
    </source>
</evidence>
<organism evidence="5">
    <name type="scientific">Lyngbya confervoides BDU141951</name>
    <dbReference type="NCBI Taxonomy" id="1574623"/>
    <lineage>
        <taxon>Bacteria</taxon>
        <taxon>Bacillati</taxon>
        <taxon>Cyanobacteriota</taxon>
        <taxon>Cyanophyceae</taxon>
        <taxon>Oscillatoriophycideae</taxon>
        <taxon>Oscillatoriales</taxon>
        <taxon>Microcoleaceae</taxon>
        <taxon>Lyngbya</taxon>
    </lineage>
</organism>
<dbReference type="SUPFAM" id="SSF53720">
    <property type="entry name" value="ALDH-like"/>
    <property type="match status" value="1"/>
</dbReference>
<comment type="caution">
    <text evidence="5">The sequence shown here is derived from an EMBL/GenBank/DDBJ whole genome shotgun (WGS) entry which is preliminary data.</text>
</comment>
<sequence length="463" mass="49380">MAIATTNPTNGKCLKTFDSLSSAAIADRIDRAQTAFAQYRHTSFQQRATWLQFVADILENNKQAYGAIMTQEMGKPIKSAIAEVSKCAWVCRFYAEQGAEFLKDVPAITDASQSFVRYQPLGIVLAVMPWNFPFWQVFRFAAPTLMAGNVALLKHASNVPQSALLIEEIFRKAGLPADVFQTLLIGADAVAEVVTDDRVKAATLTGSEPAGAALAALAGKQIKPTVLELGGTDPFVVMPSANLDEAIATAVTARMLNNGQSCIAAKRFILHEAIADEFLQGLTAKFQALKVGDPTLIDTDVGPLATPGIRDELAAQVDTCREQGAKVLVGGDVAALTATLPPALQAGYFYPPTILADIPPGTPADQEEFFGPVALTFRVPDINAAIALANSTPLGLGASAWTQDADECDRLVDELEAGAVFINGLVKSDPRLPFGGIKRSGYGRELGREGILAFVNQKTVWIK</sequence>
<gene>
    <name evidence="5" type="ORF">QQ91_020480</name>
</gene>
<dbReference type="EMBL" id="JTHE02000003">
    <property type="protein sequence ID" value="NEV69477.1"/>
    <property type="molecule type" value="Genomic_DNA"/>
</dbReference>
<dbReference type="Pfam" id="PF00171">
    <property type="entry name" value="Aldedh"/>
    <property type="match status" value="1"/>
</dbReference>
<keyword evidence="2" id="KW-0521">NADP</keyword>
<dbReference type="GO" id="GO:0004777">
    <property type="term" value="F:succinate-semialdehyde dehydrogenase (NAD+) activity"/>
    <property type="evidence" value="ECO:0007669"/>
    <property type="project" value="TreeGrafter"/>
</dbReference>
<proteinExistence type="inferred from homology"/>
<name>A0A0C1Y6U8_9CYAN</name>
<dbReference type="InterPro" id="IPR047110">
    <property type="entry name" value="GABD/Sad-like"/>
</dbReference>
<evidence type="ECO:0000256" key="1">
    <source>
        <dbReference type="ARBA" id="ARBA00009986"/>
    </source>
</evidence>
<dbReference type="Gene3D" id="3.40.309.10">
    <property type="entry name" value="Aldehyde Dehydrogenase, Chain A, domain 2"/>
    <property type="match status" value="1"/>
</dbReference>
<dbReference type="InterPro" id="IPR044148">
    <property type="entry name" value="ALDH_GabD1-like"/>
</dbReference>
<accession>A0A0C1Y6U8</accession>
<protein>
    <submittedName>
        <fullName evidence="5">NAD-dependent succinate-semialdehyde dehydrogenase</fullName>
    </submittedName>
</protein>
<comment type="similarity">
    <text evidence="1">Belongs to the aldehyde dehydrogenase family.</text>
</comment>
<reference evidence="5" key="1">
    <citation type="submission" date="2014-11" db="EMBL/GenBank/DDBJ databases">
        <authorList>
            <person name="Malar M.C."/>
            <person name="Sen D."/>
            <person name="Tripathy S."/>
        </authorList>
    </citation>
    <scope>NUCLEOTIDE SEQUENCE</scope>
    <source>
        <strain evidence="5">BDU141951</strain>
    </source>
</reference>
<reference evidence="5" key="3">
    <citation type="submission" date="2020-02" db="EMBL/GenBank/DDBJ databases">
        <authorList>
            <person name="Sarangi A.N."/>
            <person name="Ghosh S."/>
            <person name="Mukherjee M."/>
            <person name="Tripathy S."/>
        </authorList>
    </citation>
    <scope>NUCLEOTIDE SEQUENCE</scope>
    <source>
        <strain evidence="5">BDU141951</strain>
    </source>
</reference>
<dbReference type="PANTHER" id="PTHR43217">
    <property type="entry name" value="SUCCINATE SEMIALDEHYDE DEHYDROGENASE [NAD(P)+] SAD"/>
    <property type="match status" value="1"/>
</dbReference>
<reference evidence="5" key="2">
    <citation type="journal article" date="2015" name="Genome Announc.">
        <title>Draft Genome Sequence of Filamentous Marine Cyanobacterium Lyngbya confervoides Strain BDU141951.</title>
        <authorList>
            <person name="Chandrababunaidu M.M."/>
            <person name="Sen D."/>
            <person name="Tripathy S."/>
        </authorList>
    </citation>
    <scope>NUCLEOTIDE SEQUENCE</scope>
    <source>
        <strain evidence="5">BDU141951</strain>
    </source>
</reference>